<feature type="region of interest" description="Disordered" evidence="1">
    <location>
        <begin position="59"/>
        <end position="79"/>
    </location>
</feature>
<gene>
    <name evidence="2" type="ORF">RSE6_15012</name>
</gene>
<sequence>MTFEPQAYGPAPSPAIYSDITTGFATCQAHAKANRYAFKRQDRTQFRIVFTCDRAGKYNSRGKKPDIHQSKRRKNTGSKKCDYHMRVSLLKDRDSKEEQ</sequence>
<dbReference type="AlphaFoldDB" id="A0A1E1MWJ1"/>
<accession>A0A1E1MWJ1</accession>
<organism evidence="2 3">
    <name type="scientific">Rhynchosporium secalis</name>
    <name type="common">Barley scald fungus</name>
    <dbReference type="NCBI Taxonomy" id="38038"/>
    <lineage>
        <taxon>Eukaryota</taxon>
        <taxon>Fungi</taxon>
        <taxon>Dikarya</taxon>
        <taxon>Ascomycota</taxon>
        <taxon>Pezizomycotina</taxon>
        <taxon>Leotiomycetes</taxon>
        <taxon>Helotiales</taxon>
        <taxon>Ploettnerulaceae</taxon>
        <taxon>Rhynchosporium</taxon>
    </lineage>
</organism>
<dbReference type="EMBL" id="FJVC01000776">
    <property type="protein sequence ID" value="CZT53443.1"/>
    <property type="molecule type" value="Genomic_DNA"/>
</dbReference>
<proteinExistence type="predicted"/>
<reference evidence="3" key="1">
    <citation type="submission" date="2016-03" db="EMBL/GenBank/DDBJ databases">
        <authorList>
            <person name="Guldener U."/>
        </authorList>
    </citation>
    <scope>NUCLEOTIDE SEQUENCE [LARGE SCALE GENOMIC DNA]</scope>
</reference>
<name>A0A1E1MWJ1_RHYSE</name>
<evidence type="ECO:0000256" key="1">
    <source>
        <dbReference type="SAM" id="MobiDB-lite"/>
    </source>
</evidence>
<dbReference type="Proteomes" id="UP000177625">
    <property type="component" value="Unassembled WGS sequence"/>
</dbReference>
<evidence type="ECO:0000313" key="3">
    <source>
        <dbReference type="Proteomes" id="UP000177625"/>
    </source>
</evidence>
<evidence type="ECO:0000313" key="2">
    <source>
        <dbReference type="EMBL" id="CZT53443.1"/>
    </source>
</evidence>
<evidence type="ECO:0008006" key="4">
    <source>
        <dbReference type="Google" id="ProtNLM"/>
    </source>
</evidence>
<keyword evidence="3" id="KW-1185">Reference proteome</keyword>
<protein>
    <recommendedName>
        <fullName evidence="4">FAR1 domain-containing protein</fullName>
    </recommendedName>
</protein>